<protein>
    <submittedName>
        <fullName evidence="1">Uncharacterized protein</fullName>
    </submittedName>
</protein>
<organism evidence="1 2">
    <name type="scientific">Phaeosphaeria nodorum (strain SN15 / ATCC MYA-4574 / FGSC 10173)</name>
    <name type="common">Glume blotch fungus</name>
    <name type="synonym">Parastagonospora nodorum</name>
    <dbReference type="NCBI Taxonomy" id="321614"/>
    <lineage>
        <taxon>Eukaryota</taxon>
        <taxon>Fungi</taxon>
        <taxon>Dikarya</taxon>
        <taxon>Ascomycota</taxon>
        <taxon>Pezizomycotina</taxon>
        <taxon>Dothideomycetes</taxon>
        <taxon>Pleosporomycetidae</taxon>
        <taxon>Pleosporales</taxon>
        <taxon>Pleosporineae</taxon>
        <taxon>Phaeosphaeriaceae</taxon>
        <taxon>Parastagonospora</taxon>
    </lineage>
</organism>
<dbReference type="AlphaFoldDB" id="A0A7U2F338"/>
<evidence type="ECO:0000313" key="2">
    <source>
        <dbReference type="Proteomes" id="UP000663193"/>
    </source>
</evidence>
<dbReference type="EMBL" id="CP069030">
    <property type="protein sequence ID" value="QRC97780.1"/>
    <property type="molecule type" value="Genomic_DNA"/>
</dbReference>
<evidence type="ECO:0000313" key="1">
    <source>
        <dbReference type="EMBL" id="QRC97780.1"/>
    </source>
</evidence>
<proteinExistence type="predicted"/>
<name>A0A7U2F338_PHANO</name>
<keyword evidence="2" id="KW-1185">Reference proteome</keyword>
<dbReference type="Proteomes" id="UP000663193">
    <property type="component" value="Chromosome 8"/>
</dbReference>
<reference evidence="2" key="1">
    <citation type="journal article" date="2021" name="BMC Genomics">
        <title>Chromosome-level genome assembly and manually-curated proteome of model necrotroph Parastagonospora nodorum Sn15 reveals a genome-wide trove of candidate effector homologs, and redundancy of virulence-related functions within an accessory chromosome.</title>
        <authorList>
            <person name="Bertazzoni S."/>
            <person name="Jones D.A.B."/>
            <person name="Phan H.T."/>
            <person name="Tan K.-C."/>
            <person name="Hane J.K."/>
        </authorList>
    </citation>
    <scope>NUCLEOTIDE SEQUENCE [LARGE SCALE GENOMIC DNA]</scope>
    <source>
        <strain evidence="2">SN15 / ATCC MYA-4574 / FGSC 10173)</strain>
    </source>
</reference>
<accession>A0A7U2F338</accession>
<gene>
    <name evidence="1" type="ORF">JI435_435150</name>
</gene>
<sequence length="99" mass="11215">MKTKSGRLNLRSILLNVTQNKILCLQILYVNKVNCGKWLMSTRETMRLAEVVAGRLKLRPRFMALSRRKTAPASGVSQADVDKTEACIYQRMSARVDDS</sequence>
<dbReference type="VEuPathDB" id="FungiDB:JI435_435150"/>